<organism evidence="1 2">
    <name type="scientific">Salinispora arenicola</name>
    <dbReference type="NCBI Taxonomy" id="168697"/>
    <lineage>
        <taxon>Bacteria</taxon>
        <taxon>Bacillati</taxon>
        <taxon>Actinomycetota</taxon>
        <taxon>Actinomycetes</taxon>
        <taxon>Micromonosporales</taxon>
        <taxon>Micromonosporaceae</taxon>
        <taxon>Salinispora</taxon>
    </lineage>
</organism>
<sequence length="74" mass="7625">MGPHPGLRRLALSTLPAADPGPVPPQWAVDLVGACPAGHTQFSTNMHEPGQTAASTATLRAGRSDVLVAIDEQD</sequence>
<evidence type="ECO:0000313" key="2">
    <source>
        <dbReference type="Proteomes" id="UP000677457"/>
    </source>
</evidence>
<name>A0ABQ4JN54_SALAC</name>
<evidence type="ECO:0000313" key="1">
    <source>
        <dbReference type="EMBL" id="GIM83253.1"/>
    </source>
</evidence>
<proteinExistence type="predicted"/>
<comment type="caution">
    <text evidence="1">The sequence shown here is derived from an EMBL/GenBank/DDBJ whole genome shotgun (WGS) entry which is preliminary data.</text>
</comment>
<gene>
    <name evidence="1" type="ORF">Sar04_11300</name>
</gene>
<reference evidence="1 2" key="1">
    <citation type="submission" date="2021-03" db="EMBL/GenBank/DDBJ databases">
        <title>Whole genome shotgun sequence of Salinispora arenicola NBRC 105043.</title>
        <authorList>
            <person name="Komaki H."/>
            <person name="Tamura T."/>
        </authorList>
    </citation>
    <scope>NUCLEOTIDE SEQUENCE [LARGE SCALE GENOMIC DNA]</scope>
    <source>
        <strain evidence="1 2">NBRC 105043</strain>
    </source>
</reference>
<accession>A0ABQ4JN54</accession>
<keyword evidence="2" id="KW-1185">Reference proteome</keyword>
<protein>
    <submittedName>
        <fullName evidence="1">Uncharacterized protein</fullName>
    </submittedName>
</protein>
<dbReference type="Proteomes" id="UP000677457">
    <property type="component" value="Unassembled WGS sequence"/>
</dbReference>
<dbReference type="EMBL" id="BOQM01000007">
    <property type="protein sequence ID" value="GIM83253.1"/>
    <property type="molecule type" value="Genomic_DNA"/>
</dbReference>